<evidence type="ECO:0000313" key="3">
    <source>
        <dbReference type="Proteomes" id="UP000471381"/>
    </source>
</evidence>
<dbReference type="RefSeq" id="WP_163106875.1">
    <property type="nucleotide sequence ID" value="NZ_JAAAWO010000008.1"/>
</dbReference>
<feature type="compositionally biased region" description="Low complexity" evidence="1">
    <location>
        <begin position="61"/>
        <end position="79"/>
    </location>
</feature>
<name>A0A6N9TG89_9ALTE</name>
<protein>
    <submittedName>
        <fullName evidence="2">Uncharacterized protein</fullName>
    </submittedName>
</protein>
<comment type="caution">
    <text evidence="2">The sequence shown here is derived from an EMBL/GenBank/DDBJ whole genome shotgun (WGS) entry which is preliminary data.</text>
</comment>
<evidence type="ECO:0000256" key="1">
    <source>
        <dbReference type="SAM" id="MobiDB-lite"/>
    </source>
</evidence>
<dbReference type="EMBL" id="JAAAWO010000008">
    <property type="protein sequence ID" value="NDW16190.1"/>
    <property type="molecule type" value="Genomic_DNA"/>
</dbReference>
<sequence>MIIRMVGSQLFSISNLRRAKRGVGRTTAMVTLLSLGVALGTATAAEVPALASVQATTLAFPSASEPSSEPSSESSQNSDSSDEEPSTVVATLFDKSITAKDITPDDEVLAEMASQANSSEEQNAMVALASLTNLSERIIEGVLDDYFVQNNLAVDAALVEKFKTKFAGSASEDGIGDDVAKRQVMIYLAEKHMYNTYGGKVVFRQSNPQLPVGAYYKILKNYEQSGKFTILDKGLADGFWTPFAPPYQYELAKENINFAQPWWL</sequence>
<keyword evidence="3" id="KW-1185">Reference proteome</keyword>
<feature type="region of interest" description="Disordered" evidence="1">
    <location>
        <begin position="61"/>
        <end position="87"/>
    </location>
</feature>
<gene>
    <name evidence="2" type="ORF">GTQ48_11730</name>
</gene>
<evidence type="ECO:0000313" key="2">
    <source>
        <dbReference type="EMBL" id="NDW16190.1"/>
    </source>
</evidence>
<organism evidence="2 3">
    <name type="scientific">Alteromonas genovensis</name>
    <dbReference type="NCBI Taxonomy" id="471225"/>
    <lineage>
        <taxon>Bacteria</taxon>
        <taxon>Pseudomonadati</taxon>
        <taxon>Pseudomonadota</taxon>
        <taxon>Gammaproteobacteria</taxon>
        <taxon>Alteromonadales</taxon>
        <taxon>Alteromonadaceae</taxon>
        <taxon>Alteromonas/Salinimonas group</taxon>
        <taxon>Alteromonas</taxon>
    </lineage>
</organism>
<proteinExistence type="predicted"/>
<dbReference type="Proteomes" id="UP000471381">
    <property type="component" value="Unassembled WGS sequence"/>
</dbReference>
<dbReference type="AlphaFoldDB" id="A0A6N9TG89"/>
<reference evidence="2 3" key="1">
    <citation type="submission" date="2020-01" db="EMBL/GenBank/DDBJ databases">
        <title>Genomes of bacteria type strains.</title>
        <authorList>
            <person name="Chen J."/>
            <person name="Zhu S."/>
            <person name="Yang J."/>
        </authorList>
    </citation>
    <scope>NUCLEOTIDE SEQUENCE [LARGE SCALE GENOMIC DNA]</scope>
    <source>
        <strain evidence="2 3">LMG 24078</strain>
    </source>
</reference>
<accession>A0A6N9TG89</accession>